<comment type="cofactor">
    <cofactor evidence="1 4">
        <name>a divalent metal cation</name>
        <dbReference type="ChEBI" id="CHEBI:60240"/>
    </cofactor>
</comment>
<keyword evidence="4" id="KW-0963">Cytoplasm</keyword>
<keyword evidence="2 4" id="KW-0378">Hydrolase</keyword>
<dbReference type="HAMAP" id="MF_00528">
    <property type="entry name" value="Maf"/>
    <property type="match status" value="1"/>
</dbReference>
<keyword evidence="6" id="KW-1185">Reference proteome</keyword>
<evidence type="ECO:0000313" key="5">
    <source>
        <dbReference type="EMBL" id="RMX05020.1"/>
    </source>
</evidence>
<dbReference type="EMBL" id="RDQO01000004">
    <property type="protein sequence ID" value="RMX05020.1"/>
    <property type="molecule type" value="Genomic_DNA"/>
</dbReference>
<comment type="function">
    <text evidence="4">Nucleoside triphosphate pyrophosphatase that hydrolyzes dTTP and UTP. May have a dual role in cell division arrest and in preventing the incorporation of modified nucleotides into cellular nucleic acids.</text>
</comment>
<dbReference type="NCBIfam" id="TIGR00172">
    <property type="entry name" value="maf"/>
    <property type="match status" value="1"/>
</dbReference>
<feature type="site" description="Important for substrate specificity" evidence="4">
    <location>
        <position position="12"/>
    </location>
</feature>
<dbReference type="EC" id="3.6.1.9" evidence="4"/>
<comment type="similarity">
    <text evidence="4">Belongs to the Maf family. YhdE subfamily.</text>
</comment>
<evidence type="ECO:0000313" key="6">
    <source>
        <dbReference type="Proteomes" id="UP000278006"/>
    </source>
</evidence>
<reference evidence="5 6" key="1">
    <citation type="submission" date="2018-10" db="EMBL/GenBank/DDBJ databases">
        <title>Draft genome of Cortibacter populi DSM10536.</title>
        <authorList>
            <person name="Bernier A.-M."/>
            <person name="Bernard K."/>
        </authorList>
    </citation>
    <scope>NUCLEOTIDE SEQUENCE [LARGE SCALE GENOMIC DNA]</scope>
    <source>
        <strain evidence="5 6">DSM 105136</strain>
    </source>
</reference>
<dbReference type="RefSeq" id="WP_122230497.1">
    <property type="nucleotide sequence ID" value="NZ_RDQO01000004.1"/>
</dbReference>
<comment type="catalytic activity">
    <reaction evidence="4">
        <text>dTTP + H2O = dTMP + diphosphate + H(+)</text>
        <dbReference type="Rhea" id="RHEA:28534"/>
        <dbReference type="ChEBI" id="CHEBI:15377"/>
        <dbReference type="ChEBI" id="CHEBI:15378"/>
        <dbReference type="ChEBI" id="CHEBI:33019"/>
        <dbReference type="ChEBI" id="CHEBI:37568"/>
        <dbReference type="ChEBI" id="CHEBI:63528"/>
        <dbReference type="EC" id="3.6.1.9"/>
    </reaction>
</comment>
<dbReference type="PIRSF" id="PIRSF006305">
    <property type="entry name" value="Maf"/>
    <property type="match status" value="1"/>
</dbReference>
<dbReference type="InterPro" id="IPR029001">
    <property type="entry name" value="ITPase-like_fam"/>
</dbReference>
<dbReference type="InterPro" id="IPR003697">
    <property type="entry name" value="Maf-like"/>
</dbReference>
<dbReference type="CDD" id="cd00555">
    <property type="entry name" value="Maf"/>
    <property type="match status" value="1"/>
</dbReference>
<feature type="site" description="Important for substrate specificity" evidence="4">
    <location>
        <position position="85"/>
    </location>
</feature>
<comment type="catalytic activity">
    <reaction evidence="4">
        <text>UTP + H2O = UMP + diphosphate + H(+)</text>
        <dbReference type="Rhea" id="RHEA:29395"/>
        <dbReference type="ChEBI" id="CHEBI:15377"/>
        <dbReference type="ChEBI" id="CHEBI:15378"/>
        <dbReference type="ChEBI" id="CHEBI:33019"/>
        <dbReference type="ChEBI" id="CHEBI:46398"/>
        <dbReference type="ChEBI" id="CHEBI:57865"/>
        <dbReference type="EC" id="3.6.1.9"/>
    </reaction>
</comment>
<comment type="caution">
    <text evidence="4">Lacks conserved residue(s) required for the propagation of feature annotation.</text>
</comment>
<dbReference type="PANTHER" id="PTHR43213">
    <property type="entry name" value="BIFUNCTIONAL DTTP/UTP PYROPHOSPHATASE/METHYLTRANSFERASE PROTEIN-RELATED"/>
    <property type="match status" value="1"/>
</dbReference>
<comment type="subcellular location">
    <subcellularLocation>
        <location evidence="4">Cytoplasm</location>
    </subcellularLocation>
</comment>
<feature type="site" description="Important for substrate specificity" evidence="4">
    <location>
        <position position="167"/>
    </location>
</feature>
<dbReference type="SUPFAM" id="SSF52972">
    <property type="entry name" value="ITPase-like"/>
    <property type="match status" value="1"/>
</dbReference>
<proteinExistence type="inferred from homology"/>
<dbReference type="Gene3D" id="3.90.950.10">
    <property type="match status" value="1"/>
</dbReference>
<dbReference type="Proteomes" id="UP000278006">
    <property type="component" value="Unassembled WGS sequence"/>
</dbReference>
<dbReference type="OrthoDB" id="9807767at2"/>
<feature type="active site" description="Proton acceptor" evidence="4">
    <location>
        <position position="84"/>
    </location>
</feature>
<dbReference type="GO" id="GO:0009117">
    <property type="term" value="P:nucleotide metabolic process"/>
    <property type="evidence" value="ECO:0007669"/>
    <property type="project" value="UniProtKB-KW"/>
</dbReference>
<keyword evidence="3 4" id="KW-0546">Nucleotide metabolism</keyword>
<evidence type="ECO:0000256" key="2">
    <source>
        <dbReference type="ARBA" id="ARBA00022801"/>
    </source>
</evidence>
<dbReference type="GO" id="GO:0036221">
    <property type="term" value="F:UTP diphosphatase activity"/>
    <property type="evidence" value="ECO:0007669"/>
    <property type="project" value="RHEA"/>
</dbReference>
<protein>
    <recommendedName>
        <fullName evidence="4">dTTP/UTP pyrophosphatase</fullName>
        <shortName evidence="4">dTTPase/UTPase</shortName>
        <ecNumber evidence="4">3.6.1.9</ecNumber>
    </recommendedName>
    <alternativeName>
        <fullName evidence="4">Nucleoside triphosphate pyrophosphatase</fullName>
    </alternativeName>
    <alternativeName>
        <fullName evidence="4">Nucleotide pyrophosphatase</fullName>
        <shortName evidence="4">Nucleotide PPase</shortName>
    </alternativeName>
</protein>
<dbReference type="AlphaFoldDB" id="A0A3M6QPM3"/>
<sequence>MPGIYLASQSPRRSQLLTQIGVAHTLLLPDPASDIAEDPEALEDVLPGESPDAYVQRVTLRKLDAAQQRALRRALPPAPILCADTTVELGGQILGKPADATEARTMLERLSGSTHRVLTAVAVAHAGQVRQALSVSEVRFAPLSTAEVRHYLVSGEWQGKAGGYGIQGLAAAFAAHISGSHSGIMGLPLHETWQLLQALRWPGTAAGVSTDITGTAEAADTIEATEALPTQALS</sequence>
<evidence type="ECO:0000256" key="1">
    <source>
        <dbReference type="ARBA" id="ARBA00001968"/>
    </source>
</evidence>
<organism evidence="5 6">
    <name type="scientific">Corticibacter populi</name>
    <dbReference type="NCBI Taxonomy" id="1550736"/>
    <lineage>
        <taxon>Bacteria</taxon>
        <taxon>Pseudomonadati</taxon>
        <taxon>Pseudomonadota</taxon>
        <taxon>Betaproteobacteria</taxon>
        <taxon>Burkholderiales</taxon>
        <taxon>Comamonadaceae</taxon>
        <taxon>Corticibacter</taxon>
    </lineage>
</organism>
<dbReference type="Pfam" id="PF02545">
    <property type="entry name" value="Maf"/>
    <property type="match status" value="1"/>
</dbReference>
<dbReference type="GO" id="GO:0005737">
    <property type="term" value="C:cytoplasm"/>
    <property type="evidence" value="ECO:0007669"/>
    <property type="project" value="UniProtKB-SubCell"/>
</dbReference>
<dbReference type="PANTHER" id="PTHR43213:SF5">
    <property type="entry name" value="BIFUNCTIONAL DTTP_UTP PYROPHOSPHATASE_METHYLTRANSFERASE PROTEIN-RELATED"/>
    <property type="match status" value="1"/>
</dbReference>
<accession>A0A3M6QPM3</accession>
<evidence type="ECO:0000256" key="3">
    <source>
        <dbReference type="ARBA" id="ARBA00023080"/>
    </source>
</evidence>
<comment type="caution">
    <text evidence="5">The sequence shown here is derived from an EMBL/GenBank/DDBJ whole genome shotgun (WGS) entry which is preliminary data.</text>
</comment>
<dbReference type="GO" id="GO:0036218">
    <property type="term" value="F:dTTP diphosphatase activity"/>
    <property type="evidence" value="ECO:0007669"/>
    <property type="project" value="RHEA"/>
</dbReference>
<evidence type="ECO:0000256" key="4">
    <source>
        <dbReference type="HAMAP-Rule" id="MF_00528"/>
    </source>
</evidence>
<gene>
    <name evidence="5" type="ORF">D8I35_14325</name>
</gene>
<name>A0A3M6QPM3_9BURK</name>